<dbReference type="Pfam" id="PF23472">
    <property type="entry name" value="LysM2_CERK1_LYK3_4_5"/>
    <property type="match status" value="1"/>
</dbReference>
<evidence type="ECO:0000256" key="13">
    <source>
        <dbReference type="SAM" id="Phobius"/>
    </source>
</evidence>
<dbReference type="Pfam" id="PF00069">
    <property type="entry name" value="Pkinase"/>
    <property type="match status" value="1"/>
</dbReference>
<dbReference type="Pfam" id="PF05562">
    <property type="entry name" value="WCOR413"/>
    <property type="match status" value="1"/>
</dbReference>
<dbReference type="AlphaFoldDB" id="A0A8J5XV81"/>
<comment type="subcellular location">
    <subcellularLocation>
        <location evidence="2">Cell membrane</location>
        <topology evidence="2">Single-pass membrane protein</topology>
    </subcellularLocation>
    <subcellularLocation>
        <location evidence="1">Membrane</location>
        <topology evidence="1">Multi-pass membrane protein</topology>
    </subcellularLocation>
</comment>
<feature type="transmembrane region" description="Helical" evidence="13">
    <location>
        <begin position="73"/>
        <end position="100"/>
    </location>
</feature>
<dbReference type="OrthoDB" id="4062651at2759"/>
<proteinExistence type="inferred from homology"/>
<comment type="caution">
    <text evidence="16">The sequence shown here is derived from an EMBL/GenBank/DDBJ whole genome shotgun (WGS) entry which is preliminary data.</text>
</comment>
<feature type="transmembrane region" description="Helical" evidence="13">
    <location>
        <begin position="424"/>
        <end position="450"/>
    </location>
</feature>
<keyword evidence="7" id="KW-0547">Nucleotide-binding</keyword>
<reference evidence="16 17" key="1">
    <citation type="journal article" date="2021" name="bioRxiv">
        <title>The Gossypium anomalum genome as a resource for cotton improvement and evolutionary analysis of hybrid incompatibility.</title>
        <authorList>
            <person name="Grover C.E."/>
            <person name="Yuan D."/>
            <person name="Arick M.A."/>
            <person name="Miller E.R."/>
            <person name="Hu G."/>
            <person name="Peterson D.G."/>
            <person name="Wendel J.F."/>
            <person name="Udall J.A."/>
        </authorList>
    </citation>
    <scope>NUCLEOTIDE SEQUENCE [LARGE SCALE GENOMIC DNA]</scope>
    <source>
        <strain evidence="16">JFW-Udall</strain>
        <tissue evidence="16">Leaf</tissue>
    </source>
</reference>
<dbReference type="EMBL" id="JAHUZN010000011">
    <property type="protein sequence ID" value="KAG8477041.1"/>
    <property type="molecule type" value="Genomic_DNA"/>
</dbReference>
<keyword evidence="17" id="KW-1185">Reference proteome</keyword>
<dbReference type="GO" id="GO:0005524">
    <property type="term" value="F:ATP binding"/>
    <property type="evidence" value="ECO:0007669"/>
    <property type="project" value="UniProtKB-KW"/>
</dbReference>
<keyword evidence="9 13" id="KW-1133">Transmembrane helix</keyword>
<evidence type="ECO:0000256" key="6">
    <source>
        <dbReference type="ARBA" id="ARBA00022729"/>
    </source>
</evidence>
<name>A0A8J5XV81_9ROSI</name>
<sequence>MEMKVNSFSDLNFGSTGARSAFQWGGTIFALFLLLMNRIGQRSHMLTNLLVLYLFASFPTVLFKIVRGQFGCWVAFLAVALHLFFPDTFPVSRFILFVITPDWLADRFRDDIVPGILCLVITILVTLLEIRGVGGLQNCEFGFDQPGNQLASIAIKFSTLACLQVATEGEERERFGSAQQPYVGKKTTDCRNPDTSDSVLGYTCNGVNRSCQSYLVFRSQPLFNNVTSISNLLSSEPSQIAAINEVSETATFQTNQMVIVPVNCSCSGDHYQRNTSYIIQSGDGYFLIANSTFQALSTCQAIQNQQPVIPSESLTPGMRITVPVRCACPTRNQTDVGINYLLSYPVAEGETVSSISALFGADPEMTREANQLPDPSSTVFFETSLLVPLRDPPSRITVPSPPPPPPPPPSPPNSLQSGSSDRTWIYILAGVLGGVGLILVVCMVIFCMFFRKTKKKTDPIISSESFEACEKPLEKSLEDGSQAFLDSMSSIAQSINLKVYKFKELQVATENFSTSNHIKGSVYRGVINGDFAAIKKVHGDVSKEIQLLNKVYHSNLIRLSGVCINDGNWYLVYEYAANGTLSDWIFNRDDSGKYLSWKDRIRIALDVATGLNYLHSFTNPPHVHKDLKTSNVLLDGDFRAKITNFAMARSTEGREGEFALTRHIVGTKGYMAPEYLENGLVSTKLDVYAFGVLLLEVITGKEATAFYSDEHKNLSDRLSNVVENGKEGLKHLIEPSMLENYPAELAVVVVQLINSCLKQNPTARPAMDEIVQSLSRILTSSSTWDLSSNMSWSQTSTGSS</sequence>
<evidence type="ECO:0000256" key="2">
    <source>
        <dbReference type="ARBA" id="ARBA00004162"/>
    </source>
</evidence>
<dbReference type="Gene3D" id="1.10.510.10">
    <property type="entry name" value="Transferase(Phosphotransferase) domain 1"/>
    <property type="match status" value="1"/>
</dbReference>
<keyword evidence="4" id="KW-1003">Cell membrane</keyword>
<evidence type="ECO:0000256" key="8">
    <source>
        <dbReference type="ARBA" id="ARBA00022840"/>
    </source>
</evidence>
<comment type="similarity">
    <text evidence="3">Belongs to the Cold-regulated 413 protein family.</text>
</comment>
<evidence type="ECO:0000256" key="7">
    <source>
        <dbReference type="ARBA" id="ARBA00022741"/>
    </source>
</evidence>
<evidence type="ECO:0000259" key="15">
    <source>
        <dbReference type="PROSITE" id="PS51782"/>
    </source>
</evidence>
<dbReference type="Gene3D" id="3.30.200.20">
    <property type="entry name" value="Phosphorylase Kinase, domain 1"/>
    <property type="match status" value="1"/>
</dbReference>
<dbReference type="SMART" id="SM00220">
    <property type="entry name" value="S_TKc"/>
    <property type="match status" value="1"/>
</dbReference>
<dbReference type="PROSITE" id="PS50011">
    <property type="entry name" value="PROTEIN_KINASE_DOM"/>
    <property type="match status" value="1"/>
</dbReference>
<dbReference type="GO" id="GO:0004672">
    <property type="term" value="F:protein kinase activity"/>
    <property type="evidence" value="ECO:0007669"/>
    <property type="project" value="InterPro"/>
</dbReference>
<feature type="region of interest" description="Disordered" evidence="12">
    <location>
        <begin position="390"/>
        <end position="417"/>
    </location>
</feature>
<feature type="transmembrane region" description="Helical" evidence="13">
    <location>
        <begin position="112"/>
        <end position="130"/>
    </location>
</feature>
<keyword evidence="11" id="KW-1015">Disulfide bond</keyword>
<evidence type="ECO:0000256" key="10">
    <source>
        <dbReference type="ARBA" id="ARBA00023136"/>
    </source>
</evidence>
<evidence type="ECO:0008006" key="18">
    <source>
        <dbReference type="Google" id="ProtNLM"/>
    </source>
</evidence>
<dbReference type="InterPro" id="IPR018392">
    <property type="entry name" value="LysM"/>
</dbReference>
<dbReference type="Pfam" id="PF23473">
    <property type="entry name" value="LysM3_LYK4_5"/>
    <property type="match status" value="1"/>
</dbReference>
<dbReference type="GO" id="GO:0045087">
    <property type="term" value="P:innate immune response"/>
    <property type="evidence" value="ECO:0007669"/>
    <property type="project" value="UniProtKB-ARBA"/>
</dbReference>
<protein>
    <recommendedName>
        <fullName evidence="18">LysM domain receptor-like kinase 4</fullName>
    </recommendedName>
</protein>
<keyword evidence="6" id="KW-0732">Signal</keyword>
<dbReference type="InterPro" id="IPR052611">
    <property type="entry name" value="Plant_RLK_LysM"/>
</dbReference>
<feature type="transmembrane region" description="Helical" evidence="13">
    <location>
        <begin position="20"/>
        <end position="37"/>
    </location>
</feature>
<evidence type="ECO:0000256" key="3">
    <source>
        <dbReference type="ARBA" id="ARBA00005852"/>
    </source>
</evidence>
<dbReference type="GO" id="GO:0005886">
    <property type="term" value="C:plasma membrane"/>
    <property type="evidence" value="ECO:0007669"/>
    <property type="project" value="UniProtKB-SubCell"/>
</dbReference>
<dbReference type="InterPro" id="IPR000719">
    <property type="entry name" value="Prot_kinase_dom"/>
</dbReference>
<dbReference type="PANTHER" id="PTHR45927">
    <property type="entry name" value="LYSM-DOMAIN RECEPTOR-LIKE KINASE-RELATED"/>
    <property type="match status" value="1"/>
</dbReference>
<dbReference type="FunFam" id="1.10.510.10:FF:000468">
    <property type="entry name" value="PTI1-like tyrosine-protein kinase 3"/>
    <property type="match status" value="1"/>
</dbReference>
<feature type="domain" description="LysM" evidence="15">
    <location>
        <begin position="342"/>
        <end position="387"/>
    </location>
</feature>
<evidence type="ECO:0000256" key="9">
    <source>
        <dbReference type="ARBA" id="ARBA00022989"/>
    </source>
</evidence>
<dbReference type="SUPFAM" id="SSF56112">
    <property type="entry name" value="Protein kinase-like (PK-like)"/>
    <property type="match status" value="1"/>
</dbReference>
<evidence type="ECO:0000256" key="1">
    <source>
        <dbReference type="ARBA" id="ARBA00004141"/>
    </source>
</evidence>
<evidence type="ECO:0000256" key="4">
    <source>
        <dbReference type="ARBA" id="ARBA00022475"/>
    </source>
</evidence>
<keyword evidence="5 13" id="KW-0812">Transmembrane</keyword>
<dbReference type="InterPro" id="IPR056561">
    <property type="entry name" value="NFP_LYK_LysM1"/>
</dbReference>
<dbReference type="InterPro" id="IPR056563">
    <property type="entry name" value="LysM3_LYK4_5"/>
</dbReference>
<evidence type="ECO:0000313" key="17">
    <source>
        <dbReference type="Proteomes" id="UP000701853"/>
    </source>
</evidence>
<evidence type="ECO:0000256" key="12">
    <source>
        <dbReference type="SAM" id="MobiDB-lite"/>
    </source>
</evidence>
<dbReference type="PROSITE" id="PS51782">
    <property type="entry name" value="LYSM"/>
    <property type="match status" value="1"/>
</dbReference>
<feature type="transmembrane region" description="Helical" evidence="13">
    <location>
        <begin position="49"/>
        <end position="67"/>
    </location>
</feature>
<keyword evidence="8" id="KW-0067">ATP-binding</keyword>
<dbReference type="Pfam" id="PF23446">
    <property type="entry name" value="LysM1_NFP_LYK"/>
    <property type="match status" value="1"/>
</dbReference>
<feature type="compositionally biased region" description="Pro residues" evidence="12">
    <location>
        <begin position="399"/>
        <end position="412"/>
    </location>
</feature>
<evidence type="ECO:0000313" key="16">
    <source>
        <dbReference type="EMBL" id="KAG8477041.1"/>
    </source>
</evidence>
<feature type="domain" description="Protein kinase" evidence="14">
    <location>
        <begin position="485"/>
        <end position="778"/>
    </location>
</feature>
<dbReference type="InterPro" id="IPR011009">
    <property type="entry name" value="Kinase-like_dom_sf"/>
</dbReference>
<dbReference type="InterPro" id="IPR056562">
    <property type="entry name" value="LysM2_CERK1_LYK3_4_5"/>
</dbReference>
<evidence type="ECO:0000256" key="11">
    <source>
        <dbReference type="ARBA" id="ARBA00023157"/>
    </source>
</evidence>
<dbReference type="Proteomes" id="UP000701853">
    <property type="component" value="Chromosome 11"/>
</dbReference>
<dbReference type="InterPro" id="IPR008892">
    <property type="entry name" value="COR413"/>
</dbReference>
<dbReference type="PANTHER" id="PTHR45927:SF11">
    <property type="entry name" value="LYSM DOMAIN RECEPTOR-LIKE KINASE 4"/>
    <property type="match status" value="1"/>
</dbReference>
<evidence type="ECO:0000259" key="14">
    <source>
        <dbReference type="PROSITE" id="PS50011"/>
    </source>
</evidence>
<evidence type="ECO:0000256" key="5">
    <source>
        <dbReference type="ARBA" id="ARBA00022692"/>
    </source>
</evidence>
<organism evidence="16 17">
    <name type="scientific">Gossypium anomalum</name>
    <dbReference type="NCBI Taxonomy" id="47600"/>
    <lineage>
        <taxon>Eukaryota</taxon>
        <taxon>Viridiplantae</taxon>
        <taxon>Streptophyta</taxon>
        <taxon>Embryophyta</taxon>
        <taxon>Tracheophyta</taxon>
        <taxon>Spermatophyta</taxon>
        <taxon>Magnoliopsida</taxon>
        <taxon>eudicotyledons</taxon>
        <taxon>Gunneridae</taxon>
        <taxon>Pentapetalae</taxon>
        <taxon>rosids</taxon>
        <taxon>malvids</taxon>
        <taxon>Malvales</taxon>
        <taxon>Malvaceae</taxon>
        <taxon>Malvoideae</taxon>
        <taxon>Gossypium</taxon>
    </lineage>
</organism>
<gene>
    <name evidence="16" type="ORF">CXB51_030408</name>
</gene>
<accession>A0A8J5XV81</accession>
<keyword evidence="10 13" id="KW-0472">Membrane</keyword>